<dbReference type="InterPro" id="IPR041373">
    <property type="entry name" value="RT_RNaseH"/>
</dbReference>
<dbReference type="GO" id="GO:0004519">
    <property type="term" value="F:endonuclease activity"/>
    <property type="evidence" value="ECO:0007669"/>
    <property type="project" value="UniProtKB-KW"/>
</dbReference>
<dbReference type="InterPro" id="IPR050951">
    <property type="entry name" value="Retrovirus_Pol_polyprotein"/>
</dbReference>
<keyword evidence="6" id="KW-0695">RNA-directed DNA polymerase</keyword>
<evidence type="ECO:0000259" key="10">
    <source>
        <dbReference type="Pfam" id="PF17921"/>
    </source>
</evidence>
<evidence type="ECO:0000256" key="4">
    <source>
        <dbReference type="ARBA" id="ARBA00022759"/>
    </source>
</evidence>
<keyword evidence="8" id="KW-0732">Signal</keyword>
<accession>A0A9W7CYW6</accession>
<dbReference type="Gene3D" id="1.10.340.70">
    <property type="match status" value="1"/>
</dbReference>
<keyword evidence="4" id="KW-0255">Endonuclease</keyword>
<feature type="domain" description="Integrase zinc-binding" evidence="10">
    <location>
        <begin position="494"/>
        <end position="551"/>
    </location>
</feature>
<name>A0A9W7CYW6_9STRA</name>
<keyword evidence="3" id="KW-0540">Nuclease</keyword>
<dbReference type="SUPFAM" id="SSF56672">
    <property type="entry name" value="DNA/RNA polymerases"/>
    <property type="match status" value="1"/>
</dbReference>
<gene>
    <name evidence="11" type="ORF">Pfra01_001869500</name>
</gene>
<dbReference type="OrthoDB" id="145873at2759"/>
<dbReference type="CDD" id="cd09274">
    <property type="entry name" value="RNase_HI_RT_Ty3"/>
    <property type="match status" value="1"/>
</dbReference>
<dbReference type="PANTHER" id="PTHR37984:SF5">
    <property type="entry name" value="PROTEIN NYNRIN-LIKE"/>
    <property type="match status" value="1"/>
</dbReference>
<organism evidence="11 12">
    <name type="scientific">Phytophthora fragariaefolia</name>
    <dbReference type="NCBI Taxonomy" id="1490495"/>
    <lineage>
        <taxon>Eukaryota</taxon>
        <taxon>Sar</taxon>
        <taxon>Stramenopiles</taxon>
        <taxon>Oomycota</taxon>
        <taxon>Peronosporomycetes</taxon>
        <taxon>Peronosporales</taxon>
        <taxon>Peronosporaceae</taxon>
        <taxon>Phytophthora</taxon>
    </lineage>
</organism>
<keyword evidence="12" id="KW-1185">Reference proteome</keyword>
<evidence type="ECO:0000256" key="7">
    <source>
        <dbReference type="SAM" id="MobiDB-lite"/>
    </source>
</evidence>
<keyword evidence="2" id="KW-0548">Nucleotidyltransferase</keyword>
<feature type="compositionally biased region" description="Low complexity" evidence="7">
    <location>
        <begin position="29"/>
        <end position="50"/>
    </location>
</feature>
<reference evidence="11" key="1">
    <citation type="submission" date="2023-04" db="EMBL/GenBank/DDBJ databases">
        <title>Phytophthora fragariaefolia NBRC 109709.</title>
        <authorList>
            <person name="Ichikawa N."/>
            <person name="Sato H."/>
            <person name="Tonouchi N."/>
        </authorList>
    </citation>
    <scope>NUCLEOTIDE SEQUENCE</scope>
    <source>
        <strain evidence="11">NBRC 109709</strain>
    </source>
</reference>
<evidence type="ECO:0000256" key="5">
    <source>
        <dbReference type="ARBA" id="ARBA00022801"/>
    </source>
</evidence>
<comment type="caution">
    <text evidence="11">The sequence shown here is derived from an EMBL/GenBank/DDBJ whole genome shotgun (WGS) entry which is preliminary data.</text>
</comment>
<protein>
    <submittedName>
        <fullName evidence="11">Unnamed protein product</fullName>
    </submittedName>
</protein>
<dbReference type="GO" id="GO:0016787">
    <property type="term" value="F:hydrolase activity"/>
    <property type="evidence" value="ECO:0007669"/>
    <property type="project" value="UniProtKB-KW"/>
</dbReference>
<feature type="compositionally biased region" description="Polar residues" evidence="7">
    <location>
        <begin position="135"/>
        <end position="148"/>
    </location>
</feature>
<evidence type="ECO:0000313" key="12">
    <source>
        <dbReference type="Proteomes" id="UP001165121"/>
    </source>
</evidence>
<dbReference type="PANTHER" id="PTHR37984">
    <property type="entry name" value="PROTEIN CBG26694"/>
    <property type="match status" value="1"/>
</dbReference>
<dbReference type="GO" id="GO:0003964">
    <property type="term" value="F:RNA-directed DNA polymerase activity"/>
    <property type="evidence" value="ECO:0007669"/>
    <property type="project" value="UniProtKB-KW"/>
</dbReference>
<evidence type="ECO:0000313" key="11">
    <source>
        <dbReference type="EMBL" id="GMF48410.1"/>
    </source>
</evidence>
<evidence type="ECO:0000259" key="9">
    <source>
        <dbReference type="Pfam" id="PF17917"/>
    </source>
</evidence>
<feature type="region of interest" description="Disordered" evidence="7">
    <location>
        <begin position="29"/>
        <end position="51"/>
    </location>
</feature>
<feature type="chain" id="PRO_5040719734" evidence="8">
    <location>
        <begin position="19"/>
        <end position="568"/>
    </location>
</feature>
<feature type="signal peptide" evidence="8">
    <location>
        <begin position="1"/>
        <end position="18"/>
    </location>
</feature>
<dbReference type="Pfam" id="PF17917">
    <property type="entry name" value="RT_RNaseH"/>
    <property type="match status" value="1"/>
</dbReference>
<sequence>MYPLVRVALMWSAPAASAAANTVVASSATTGSSLASTPVVTSTVTTPSSPKRTLSFGEYKKARGNTVFARDELEALFDVGSDDDMEDGEEDEEISSSRRDDPSVGSLRPRKDDSDASSSKRSHSGSDRPLADAGQLSSPRSGGYSTPSVVVASRTAPVRDPWMPSPSEIQSRFGSTALPSQGAVEAGIPCAVPMGIACEHCHVGAVRVSERDINGYTVTRVPEELKALRTNLIAQMSSSAAGGRSTLWRAVGDYSSRSSFTPFGGFGGGGFRTLSQFPERPASGRSAAPRYRGSEAILSNEYENYQDLSSLDSPRTCATERNYPVHHKELLAIKYALAKFRVYPLGSRPFVVYTDHASLRTATKSPHISQRMARWLSCFAEYNFQVEYKPGRLNVVADALSRRTDYAVHQTDANTLGVERTSSPSSSLLDDVRSAYANDADAKQLLNYFAASADKSRQKLAKHLRARVHHRVHNGLLLYSAVDDNADRVVVLDDHELKLRITYEYHDAPTSGHPGREKTYLLLTRDFFWSHQYKWVRKYVRACEVCQRVKPAPFSQAPLQSLQTPSEC</sequence>
<dbReference type="InterPro" id="IPR043502">
    <property type="entry name" value="DNA/RNA_pol_sf"/>
</dbReference>
<feature type="region of interest" description="Disordered" evidence="7">
    <location>
        <begin position="78"/>
        <end position="149"/>
    </location>
</feature>
<feature type="compositionally biased region" description="Acidic residues" evidence="7">
    <location>
        <begin position="80"/>
        <end position="94"/>
    </location>
</feature>
<evidence type="ECO:0000256" key="6">
    <source>
        <dbReference type="ARBA" id="ARBA00022918"/>
    </source>
</evidence>
<dbReference type="InterPro" id="IPR041588">
    <property type="entry name" value="Integrase_H2C2"/>
</dbReference>
<proteinExistence type="predicted"/>
<evidence type="ECO:0000256" key="2">
    <source>
        <dbReference type="ARBA" id="ARBA00022695"/>
    </source>
</evidence>
<dbReference type="Proteomes" id="UP001165121">
    <property type="component" value="Unassembled WGS sequence"/>
</dbReference>
<dbReference type="Pfam" id="PF17921">
    <property type="entry name" value="Integrase_H2C2"/>
    <property type="match status" value="1"/>
</dbReference>
<evidence type="ECO:0000256" key="1">
    <source>
        <dbReference type="ARBA" id="ARBA00022679"/>
    </source>
</evidence>
<feature type="domain" description="Reverse transcriptase RNase H-like" evidence="9">
    <location>
        <begin position="309"/>
        <end position="382"/>
    </location>
</feature>
<evidence type="ECO:0000256" key="3">
    <source>
        <dbReference type="ARBA" id="ARBA00022722"/>
    </source>
</evidence>
<dbReference type="AlphaFoldDB" id="A0A9W7CYW6"/>
<keyword evidence="5" id="KW-0378">Hydrolase</keyword>
<dbReference type="EMBL" id="BSXT01002334">
    <property type="protein sequence ID" value="GMF48410.1"/>
    <property type="molecule type" value="Genomic_DNA"/>
</dbReference>
<evidence type="ECO:0000256" key="8">
    <source>
        <dbReference type="SAM" id="SignalP"/>
    </source>
</evidence>
<keyword evidence="1" id="KW-0808">Transferase</keyword>